<evidence type="ECO:0000313" key="6">
    <source>
        <dbReference type="EMBL" id="OYO19465.1"/>
    </source>
</evidence>
<feature type="compositionally biased region" description="Basic residues" evidence="5">
    <location>
        <begin position="212"/>
        <end position="227"/>
    </location>
</feature>
<dbReference type="GO" id="GO:0016020">
    <property type="term" value="C:membrane"/>
    <property type="evidence" value="ECO:0007669"/>
    <property type="project" value="UniProtKB-SubCell"/>
</dbReference>
<evidence type="ECO:0000256" key="3">
    <source>
        <dbReference type="ARBA" id="ARBA00022989"/>
    </source>
</evidence>
<reference evidence="6 7" key="1">
    <citation type="submission" date="2017-07" db="EMBL/GenBank/DDBJ databases">
        <title>Draft whole genome sequences of clinical Proprionibacteriaceae strains.</title>
        <authorList>
            <person name="Bernier A.-M."/>
            <person name="Bernard K."/>
            <person name="Domingo M.-C."/>
        </authorList>
    </citation>
    <scope>NUCLEOTIDE SEQUENCE [LARGE SCALE GENOMIC DNA]</scope>
    <source>
        <strain evidence="6 7">NML 130396</strain>
    </source>
</reference>
<feature type="compositionally biased region" description="Basic and acidic residues" evidence="5">
    <location>
        <begin position="228"/>
        <end position="237"/>
    </location>
</feature>
<comment type="caution">
    <text evidence="6">The sequence shown here is derived from an EMBL/GenBank/DDBJ whole genome shotgun (WGS) entry which is preliminary data.</text>
</comment>
<protein>
    <submittedName>
        <fullName evidence="6">DoxX family protein</fullName>
    </submittedName>
</protein>
<evidence type="ECO:0000256" key="1">
    <source>
        <dbReference type="ARBA" id="ARBA00004141"/>
    </source>
</evidence>
<name>A0A255GUU6_9ACTN</name>
<feature type="compositionally biased region" description="Basic and acidic residues" evidence="5">
    <location>
        <begin position="196"/>
        <end position="211"/>
    </location>
</feature>
<sequence length="237" mass="25055">MPHNVRTWAQPTRNAGADDPTPDPVFPSPARHGRHMGMTLTRALARTMLAGYFVYNGAKALKDPSPYLEGQEKFASTVVPLAKKVAPAEVATAIPTDASTLARISGGLQVAGGLAMVLGKGRRLGAGLVAASMVPQLLSSGPGQGATSEQKAAARDGLLKNLALIGGALIVAQDTEGQPSLAWRAQDQANRISRKVEKAKAQLEKDVDVNKRQARKQLKQARKAARKQVKELTADRG</sequence>
<keyword evidence="4" id="KW-0472">Membrane</keyword>
<dbReference type="OrthoDB" id="329282at2"/>
<evidence type="ECO:0000256" key="5">
    <source>
        <dbReference type="SAM" id="MobiDB-lite"/>
    </source>
</evidence>
<organism evidence="6 7">
    <name type="scientific">Enemella dayhoffiae</name>
    <dbReference type="NCBI Taxonomy" id="2016507"/>
    <lineage>
        <taxon>Bacteria</taxon>
        <taxon>Bacillati</taxon>
        <taxon>Actinomycetota</taxon>
        <taxon>Actinomycetes</taxon>
        <taxon>Propionibacteriales</taxon>
        <taxon>Propionibacteriaceae</taxon>
        <taxon>Enemella</taxon>
    </lineage>
</organism>
<keyword evidence="7" id="KW-1185">Reference proteome</keyword>
<evidence type="ECO:0000256" key="4">
    <source>
        <dbReference type="ARBA" id="ARBA00023136"/>
    </source>
</evidence>
<dbReference type="Pfam" id="PF07681">
    <property type="entry name" value="DoxX"/>
    <property type="match status" value="1"/>
</dbReference>
<dbReference type="InterPro" id="IPR032808">
    <property type="entry name" value="DoxX"/>
</dbReference>
<feature type="region of interest" description="Disordered" evidence="5">
    <location>
        <begin position="196"/>
        <end position="237"/>
    </location>
</feature>
<evidence type="ECO:0000256" key="2">
    <source>
        <dbReference type="ARBA" id="ARBA00022692"/>
    </source>
</evidence>
<dbReference type="AlphaFoldDB" id="A0A255GUU6"/>
<feature type="region of interest" description="Disordered" evidence="5">
    <location>
        <begin position="1"/>
        <end position="33"/>
    </location>
</feature>
<evidence type="ECO:0000313" key="7">
    <source>
        <dbReference type="Proteomes" id="UP000216311"/>
    </source>
</evidence>
<gene>
    <name evidence="6" type="ORF">CGZ93_13350</name>
</gene>
<keyword evidence="2" id="KW-0812">Transmembrane</keyword>
<keyword evidence="3" id="KW-1133">Transmembrane helix</keyword>
<dbReference type="EMBL" id="NMVQ01000034">
    <property type="protein sequence ID" value="OYO19465.1"/>
    <property type="molecule type" value="Genomic_DNA"/>
</dbReference>
<dbReference type="Proteomes" id="UP000216311">
    <property type="component" value="Unassembled WGS sequence"/>
</dbReference>
<accession>A0A255GUU6</accession>
<proteinExistence type="predicted"/>
<comment type="subcellular location">
    <subcellularLocation>
        <location evidence="1">Membrane</location>
        <topology evidence="1">Multi-pass membrane protein</topology>
    </subcellularLocation>
</comment>